<dbReference type="PANTHER" id="PTHR48100:SF9">
    <property type="entry name" value="PHOSPHOGLYCERATE MUTASE 2 PARALOG"/>
    <property type="match status" value="1"/>
</dbReference>
<sequence length="261" mass="28180">MKRIFKALLILIVVGAVAGEAFAADVTLYVTRHGKTMFNTVHRAQGWADTPLTPAGVEVAQKLGRGLKTIPFIAVWSSDAGRARETAQLVMQAWKAPLPLNERRELREVGFGLYEGDLNNNMLNDAAHELGFASDTALMEAYGKGKVHVDRIIDAIRQAEASGTPALRGIKSAGMAESYQQVAKRMVDSLTEIAQQARQQGGGNVLVVTHGLAITALLQALGDTSLNQTLDNASVTRLRYTDSGEFVIESINDMSYVARGL</sequence>
<dbReference type="RefSeq" id="WP_062759384.1">
    <property type="nucleotide sequence ID" value="NZ_CP077366.1"/>
</dbReference>
<dbReference type="Pfam" id="PF00300">
    <property type="entry name" value="His_Phos_1"/>
    <property type="match status" value="2"/>
</dbReference>
<organism evidence="5 6">
    <name type="scientific">Enterobacter agglomerans</name>
    <name type="common">Erwinia herbicola</name>
    <name type="synonym">Pantoea agglomerans</name>
    <dbReference type="NCBI Taxonomy" id="549"/>
    <lineage>
        <taxon>Bacteria</taxon>
        <taxon>Pseudomonadati</taxon>
        <taxon>Pseudomonadota</taxon>
        <taxon>Gammaproteobacteria</taxon>
        <taxon>Enterobacterales</taxon>
        <taxon>Erwiniaceae</taxon>
        <taxon>Pantoea</taxon>
        <taxon>Pantoea agglomerans group</taxon>
    </lineage>
</organism>
<evidence type="ECO:0000256" key="4">
    <source>
        <dbReference type="SAM" id="SignalP"/>
    </source>
</evidence>
<gene>
    <name evidence="5" type="primary">cobC_2</name>
    <name evidence="5" type="ORF">NCTC9381_04640</name>
</gene>
<dbReference type="InterPro" id="IPR013078">
    <property type="entry name" value="His_Pase_superF_clade-1"/>
</dbReference>
<feature type="binding site" evidence="2">
    <location>
        <position position="82"/>
    </location>
    <ligand>
        <name>substrate</name>
    </ligand>
</feature>
<name>A0A379ALH3_ENTAG</name>
<accession>A0A379ALH3</accession>
<dbReference type="SMART" id="SM00855">
    <property type="entry name" value="PGAM"/>
    <property type="match status" value="1"/>
</dbReference>
<dbReference type="EC" id="3.1.3.73" evidence="5"/>
<dbReference type="InterPro" id="IPR050275">
    <property type="entry name" value="PGM_Phosphatase"/>
</dbReference>
<keyword evidence="4" id="KW-0732">Signal</keyword>
<dbReference type="SUPFAM" id="SSF53254">
    <property type="entry name" value="Phosphoglycerate mutase-like"/>
    <property type="match status" value="1"/>
</dbReference>
<protein>
    <submittedName>
        <fullName evidence="5">Alpha-ribazole phosphatase</fullName>
        <ecNumber evidence="5">3.1.3.73</ecNumber>
    </submittedName>
</protein>
<dbReference type="GeneID" id="66823583"/>
<proteinExistence type="predicted"/>
<keyword evidence="5" id="KW-0378">Hydrolase</keyword>
<feature type="site" description="Transition state stabilizer" evidence="3">
    <location>
        <position position="210"/>
    </location>
</feature>
<dbReference type="GO" id="GO:0043755">
    <property type="term" value="F:alpha-ribazole phosphatase activity"/>
    <property type="evidence" value="ECO:0007669"/>
    <property type="project" value="UniProtKB-EC"/>
</dbReference>
<keyword evidence="6" id="KW-1185">Reference proteome</keyword>
<feature type="active site" description="Tele-phosphohistidine intermediate" evidence="1">
    <location>
        <position position="33"/>
    </location>
</feature>
<feature type="chain" id="PRO_5016680996" evidence="4">
    <location>
        <begin position="24"/>
        <end position="261"/>
    </location>
</feature>
<feature type="active site" description="Proton donor/acceptor" evidence="1">
    <location>
        <position position="108"/>
    </location>
</feature>
<feature type="binding site" evidence="2">
    <location>
        <begin position="32"/>
        <end position="39"/>
    </location>
    <ligand>
        <name>substrate</name>
    </ligand>
</feature>
<evidence type="ECO:0000313" key="5">
    <source>
        <dbReference type="EMBL" id="SUB18676.1"/>
    </source>
</evidence>
<evidence type="ECO:0000313" key="6">
    <source>
        <dbReference type="Proteomes" id="UP000254640"/>
    </source>
</evidence>
<dbReference type="EMBL" id="UGSO01000001">
    <property type="protein sequence ID" value="SUB18676.1"/>
    <property type="molecule type" value="Genomic_DNA"/>
</dbReference>
<dbReference type="CDD" id="cd07067">
    <property type="entry name" value="HP_PGM_like"/>
    <property type="match status" value="1"/>
</dbReference>
<dbReference type="GO" id="GO:0005737">
    <property type="term" value="C:cytoplasm"/>
    <property type="evidence" value="ECO:0007669"/>
    <property type="project" value="TreeGrafter"/>
</dbReference>
<dbReference type="AlphaFoldDB" id="A0A379ALH3"/>
<dbReference type="Gene3D" id="3.40.50.1240">
    <property type="entry name" value="Phosphoglycerate mutase-like"/>
    <property type="match status" value="1"/>
</dbReference>
<feature type="signal peptide" evidence="4">
    <location>
        <begin position="1"/>
        <end position="23"/>
    </location>
</feature>
<dbReference type="PANTHER" id="PTHR48100">
    <property type="entry name" value="BROAD-SPECIFICITY PHOSPHATASE YOR283W-RELATED"/>
    <property type="match status" value="1"/>
</dbReference>
<evidence type="ECO:0000256" key="1">
    <source>
        <dbReference type="PIRSR" id="PIRSR613078-1"/>
    </source>
</evidence>
<evidence type="ECO:0000256" key="3">
    <source>
        <dbReference type="PIRSR" id="PIRSR613078-3"/>
    </source>
</evidence>
<dbReference type="Proteomes" id="UP000254640">
    <property type="component" value="Unassembled WGS sequence"/>
</dbReference>
<evidence type="ECO:0000256" key="2">
    <source>
        <dbReference type="PIRSR" id="PIRSR613078-2"/>
    </source>
</evidence>
<reference evidence="5 6" key="1">
    <citation type="submission" date="2018-06" db="EMBL/GenBank/DDBJ databases">
        <authorList>
            <consortium name="Pathogen Informatics"/>
            <person name="Doyle S."/>
        </authorList>
    </citation>
    <scope>NUCLEOTIDE SEQUENCE [LARGE SCALE GENOMIC DNA]</scope>
    <source>
        <strain evidence="5 6">NCTC9381</strain>
    </source>
</reference>
<dbReference type="InterPro" id="IPR029033">
    <property type="entry name" value="His_PPase_superfam"/>
</dbReference>